<dbReference type="PANTHER" id="PTHR45138">
    <property type="entry name" value="REGULATORY COMPONENTS OF SENSORY TRANSDUCTION SYSTEM"/>
    <property type="match status" value="1"/>
</dbReference>
<dbReference type="EC" id="2.7.7.65" evidence="1"/>
<dbReference type="Proteomes" id="UP000784128">
    <property type="component" value="Unassembled WGS sequence"/>
</dbReference>
<dbReference type="EMBL" id="JAHDYS010000006">
    <property type="protein sequence ID" value="MBT1071679.1"/>
    <property type="molecule type" value="Genomic_DNA"/>
</dbReference>
<dbReference type="SMART" id="SM00267">
    <property type="entry name" value="GGDEF"/>
    <property type="match status" value="1"/>
</dbReference>
<evidence type="ECO:0000313" key="4">
    <source>
        <dbReference type="Proteomes" id="UP000784128"/>
    </source>
</evidence>
<dbReference type="Gene3D" id="3.30.70.270">
    <property type="match status" value="1"/>
</dbReference>
<evidence type="ECO:0000256" key="1">
    <source>
        <dbReference type="ARBA" id="ARBA00012528"/>
    </source>
</evidence>
<keyword evidence="4" id="KW-1185">Reference proteome</keyword>
<dbReference type="InterPro" id="IPR050469">
    <property type="entry name" value="Diguanylate_Cyclase"/>
</dbReference>
<comment type="caution">
    <text evidence="3">The sequence shown here is derived from an EMBL/GenBank/DDBJ whole genome shotgun (WGS) entry which is preliminary data.</text>
</comment>
<dbReference type="InterPro" id="IPR029787">
    <property type="entry name" value="Nucleotide_cyclase"/>
</dbReference>
<feature type="domain" description="GGDEF" evidence="2">
    <location>
        <begin position="218"/>
        <end position="352"/>
    </location>
</feature>
<proteinExistence type="predicted"/>
<dbReference type="SUPFAM" id="SSF55781">
    <property type="entry name" value="GAF domain-like"/>
    <property type="match status" value="1"/>
</dbReference>
<name>A0ABS5U7P0_9BACT</name>
<dbReference type="PROSITE" id="PS50887">
    <property type="entry name" value="GGDEF"/>
    <property type="match status" value="1"/>
</dbReference>
<dbReference type="Pfam" id="PF01590">
    <property type="entry name" value="GAF"/>
    <property type="match status" value="1"/>
</dbReference>
<dbReference type="SUPFAM" id="SSF55073">
    <property type="entry name" value="Nucleotide cyclase"/>
    <property type="match status" value="1"/>
</dbReference>
<dbReference type="InterPro" id="IPR000160">
    <property type="entry name" value="GGDEF_dom"/>
</dbReference>
<gene>
    <name evidence="3" type="ORF">KJB30_07780</name>
</gene>
<protein>
    <recommendedName>
        <fullName evidence="1">diguanylate cyclase</fullName>
        <ecNumber evidence="1">2.7.7.65</ecNumber>
    </recommendedName>
</protein>
<dbReference type="InterPro" id="IPR003018">
    <property type="entry name" value="GAF"/>
</dbReference>
<accession>A0ABS5U7P0</accession>
<dbReference type="Pfam" id="PF00990">
    <property type="entry name" value="GGDEF"/>
    <property type="match status" value="1"/>
</dbReference>
<dbReference type="NCBIfam" id="TIGR00254">
    <property type="entry name" value="GGDEF"/>
    <property type="match status" value="1"/>
</dbReference>
<evidence type="ECO:0000313" key="3">
    <source>
        <dbReference type="EMBL" id="MBT1071679.1"/>
    </source>
</evidence>
<dbReference type="SMART" id="SM00065">
    <property type="entry name" value="GAF"/>
    <property type="match status" value="1"/>
</dbReference>
<sequence length="354" mass="39507">MSSTPDSNLYLEKLERTNSLLNIMVEIGKTLTSSLNLQEVLEIIMQKVSLLLKPKAWSLLLIDDATDELYFEIAVPPVDELLADFRFKKGEGIAGWVALNAESVLIEDVRNDERFIAPFEHTTSFLTRSIICVPLKIRGKVVGVIQLINSLDDLQFTDSDLKTLDTIADYAAIAIENARNFTKVNELVITDELTGLFNATHFHTLLDVEIERTKRYSSTFSLVFIDLDRFKHINDAYGHLVGSRILSEFGALLQKSIRGTDMAARYGGDEFVIILPETSKRGALFMAMNLRSAIAKHHFFTDTGEQLVITASFGIASFPDDADSKRGLVQAADKAMYEVKESTRDGVKVFSGKL</sequence>
<organism evidence="3 4">
    <name type="scientific">Pelotalea chapellei</name>
    <dbReference type="NCBI Taxonomy" id="44671"/>
    <lineage>
        <taxon>Bacteria</taxon>
        <taxon>Pseudomonadati</taxon>
        <taxon>Thermodesulfobacteriota</taxon>
        <taxon>Desulfuromonadia</taxon>
        <taxon>Geobacterales</taxon>
        <taxon>Geobacteraceae</taxon>
        <taxon>Pelotalea</taxon>
    </lineage>
</organism>
<dbReference type="CDD" id="cd01949">
    <property type="entry name" value="GGDEF"/>
    <property type="match status" value="1"/>
</dbReference>
<dbReference type="PANTHER" id="PTHR45138:SF6">
    <property type="entry name" value="DIGUANYLATE CYCLASE DGCN"/>
    <property type="match status" value="1"/>
</dbReference>
<dbReference type="Gene3D" id="3.30.450.40">
    <property type="match status" value="1"/>
</dbReference>
<dbReference type="InterPro" id="IPR029016">
    <property type="entry name" value="GAF-like_dom_sf"/>
</dbReference>
<dbReference type="InterPro" id="IPR043128">
    <property type="entry name" value="Rev_trsase/Diguanyl_cyclase"/>
</dbReference>
<dbReference type="RefSeq" id="WP_214297709.1">
    <property type="nucleotide sequence ID" value="NZ_JAHDYS010000006.1"/>
</dbReference>
<reference evidence="3 4" key="1">
    <citation type="submission" date="2021-05" db="EMBL/GenBank/DDBJ databases">
        <title>The draft genome of Geobacter chapellei DSM 13688.</title>
        <authorList>
            <person name="Xu Z."/>
            <person name="Masuda Y."/>
            <person name="Itoh H."/>
            <person name="Senoo K."/>
        </authorList>
    </citation>
    <scope>NUCLEOTIDE SEQUENCE [LARGE SCALE GENOMIC DNA]</scope>
    <source>
        <strain evidence="3 4">DSM 13688</strain>
    </source>
</reference>
<evidence type="ECO:0000259" key="2">
    <source>
        <dbReference type="PROSITE" id="PS50887"/>
    </source>
</evidence>